<dbReference type="Proteomes" id="UP000567922">
    <property type="component" value="Unassembled WGS sequence"/>
</dbReference>
<evidence type="ECO:0000259" key="12">
    <source>
        <dbReference type="Pfam" id="PF07732"/>
    </source>
</evidence>
<gene>
    <name evidence="13" type="ORF">FHU29_004238</name>
</gene>
<evidence type="ECO:0000256" key="10">
    <source>
        <dbReference type="SAM" id="Phobius"/>
    </source>
</evidence>
<dbReference type="EMBL" id="JACHWS010000004">
    <property type="protein sequence ID" value="MBB3039750.1"/>
    <property type="molecule type" value="Genomic_DNA"/>
</dbReference>
<comment type="caution">
    <text evidence="13">The sequence shown here is derived from an EMBL/GenBank/DDBJ whole genome shotgun (WGS) entry which is preliminary data.</text>
</comment>
<proteinExistence type="inferred from homology"/>
<evidence type="ECO:0000256" key="9">
    <source>
        <dbReference type="ARBA" id="ARBA00048092"/>
    </source>
</evidence>
<dbReference type="PROSITE" id="PS00080">
    <property type="entry name" value="MULTICOPPER_OXIDASE2"/>
    <property type="match status" value="1"/>
</dbReference>
<keyword evidence="10" id="KW-0472">Membrane</keyword>
<dbReference type="Pfam" id="PF07731">
    <property type="entry name" value="Cu-oxidase_2"/>
    <property type="match status" value="1"/>
</dbReference>
<dbReference type="EC" id="1.16.3.4" evidence="5"/>
<evidence type="ECO:0000256" key="8">
    <source>
        <dbReference type="ARBA" id="ARBA00043090"/>
    </source>
</evidence>
<dbReference type="PANTHER" id="PTHR48267:SF1">
    <property type="entry name" value="BILIRUBIN OXIDASE"/>
    <property type="match status" value="1"/>
</dbReference>
<feature type="transmembrane region" description="Helical" evidence="10">
    <location>
        <begin position="12"/>
        <end position="31"/>
    </location>
</feature>
<keyword evidence="4" id="KW-0560">Oxidoreductase</keyword>
<keyword evidence="14" id="KW-1185">Reference proteome</keyword>
<dbReference type="InterPro" id="IPR002355">
    <property type="entry name" value="Cu_oxidase_Cu_BS"/>
</dbReference>
<evidence type="ECO:0000313" key="13">
    <source>
        <dbReference type="EMBL" id="MBB3039750.1"/>
    </source>
</evidence>
<evidence type="ECO:0000256" key="1">
    <source>
        <dbReference type="ARBA" id="ARBA00010609"/>
    </source>
</evidence>
<dbReference type="InterPro" id="IPR045087">
    <property type="entry name" value="Cu-oxidase_fam"/>
</dbReference>
<feature type="domain" description="Plastocyanin-like" evidence="11">
    <location>
        <begin position="413"/>
        <end position="520"/>
    </location>
</feature>
<dbReference type="AlphaFoldDB" id="A0A839RT50"/>
<dbReference type="InterPro" id="IPR008972">
    <property type="entry name" value="Cupredoxin"/>
</dbReference>
<dbReference type="InterPro" id="IPR006311">
    <property type="entry name" value="TAT_signal"/>
</dbReference>
<keyword evidence="13" id="KW-0167">Capsid protein</keyword>
<keyword evidence="10" id="KW-1133">Transmembrane helix</keyword>
<name>A0A839RT50_9ACTN</name>
<reference evidence="13 14" key="1">
    <citation type="submission" date="2020-08" db="EMBL/GenBank/DDBJ databases">
        <title>Sequencing the genomes of 1000 actinobacteria strains.</title>
        <authorList>
            <person name="Klenk H.-P."/>
        </authorList>
    </citation>
    <scope>NUCLEOTIDE SEQUENCE [LARGE SCALE GENOMIC DNA]</scope>
    <source>
        <strain evidence="13 14">DSM 45258</strain>
    </source>
</reference>
<comment type="subunit">
    <text evidence="2">Monomer.</text>
</comment>
<protein>
    <recommendedName>
        <fullName evidence="6">Multicopper oxidase CueO</fullName>
        <ecNumber evidence="5">1.16.3.4</ecNumber>
    </recommendedName>
    <alternativeName>
        <fullName evidence="7">Copper efflux oxidase</fullName>
    </alternativeName>
    <alternativeName>
        <fullName evidence="8">Cuprous oxidase</fullName>
    </alternativeName>
</protein>
<dbReference type="OrthoDB" id="345021at2"/>
<evidence type="ECO:0000256" key="3">
    <source>
        <dbReference type="ARBA" id="ARBA00022723"/>
    </source>
</evidence>
<keyword evidence="3" id="KW-0479">Metal-binding</keyword>
<dbReference type="GO" id="GO:0016491">
    <property type="term" value="F:oxidoreductase activity"/>
    <property type="evidence" value="ECO:0007669"/>
    <property type="project" value="UniProtKB-KW"/>
</dbReference>
<evidence type="ECO:0000256" key="7">
    <source>
        <dbReference type="ARBA" id="ARBA00042896"/>
    </source>
</evidence>
<dbReference type="InterPro" id="IPR011706">
    <property type="entry name" value="Cu-oxidase_C"/>
</dbReference>
<comment type="catalytic activity">
    <reaction evidence="9">
        <text>4 Cu(+) + O2 + 4 H(+) = 4 Cu(2+) + 2 H2O</text>
        <dbReference type="Rhea" id="RHEA:30083"/>
        <dbReference type="ChEBI" id="CHEBI:15377"/>
        <dbReference type="ChEBI" id="CHEBI:15378"/>
        <dbReference type="ChEBI" id="CHEBI:15379"/>
        <dbReference type="ChEBI" id="CHEBI:29036"/>
        <dbReference type="ChEBI" id="CHEBI:49552"/>
        <dbReference type="EC" id="1.16.3.4"/>
    </reaction>
    <physiologicalReaction direction="left-to-right" evidence="9">
        <dbReference type="Rhea" id="RHEA:30084"/>
    </physiologicalReaction>
</comment>
<dbReference type="InterPro" id="IPR011707">
    <property type="entry name" value="Cu-oxidase-like_N"/>
</dbReference>
<accession>A0A839RT50</accession>
<dbReference type="RefSeq" id="WP_064438264.1">
    <property type="nucleotide sequence ID" value="NZ_BDDI01000001.1"/>
</dbReference>
<comment type="similarity">
    <text evidence="1">Belongs to the multicopper oxidase family.</text>
</comment>
<evidence type="ECO:0000256" key="4">
    <source>
        <dbReference type="ARBA" id="ARBA00023002"/>
    </source>
</evidence>
<keyword evidence="10" id="KW-0812">Transmembrane</keyword>
<sequence>MATHVSRRQLLRIGGGVVVAGAAAGLGLLTARGSQATNQLAALVPSELPLPARFAVPLPRPAQRSGGEISLVQRYAEQEILPGRRTRVTGYDGMFPGPTIRARRGAPVRVRVQNDLDIGTVMHLHGGRMAPEHDGYPTDVLLPHSGRVRASLMPGNTTIGARSYVYPMDQRAATLWYHDHAMDFTGPNVYAGLAGFCILTDAEEEALGLPSGQRDVELMLADRSFTSDAQFKYPALAPDQSVPGVEPLYLAGVLGDVMLVNGAPWPVHEVSRNLHRLRWLNGSNARNYRLELAPGGTFIQIGSDGGLLEKPATRNSIVLSPGERMDTVVDFSQYPVGALVTVRNTLGAGPMDAVMQFRVVRDAHEDARVPDTLSEIQWLRREDAVRTRDFIFALQFGGGHGHGAGQARGGGFIPHQWTINGRPFDTETDWATPKYGDVEIWRFSAVAAHPVHVHLAHMQVLSRSSGPPRPSDAGLKDTVDLGPMESCEVIARFDGFRGRYVMHCHNLEHEDMAMMANFTVV</sequence>
<evidence type="ECO:0000259" key="11">
    <source>
        <dbReference type="Pfam" id="PF07731"/>
    </source>
</evidence>
<organism evidence="13 14">
    <name type="scientific">Hoyosella altamirensis</name>
    <dbReference type="NCBI Taxonomy" id="616997"/>
    <lineage>
        <taxon>Bacteria</taxon>
        <taxon>Bacillati</taxon>
        <taxon>Actinomycetota</taxon>
        <taxon>Actinomycetes</taxon>
        <taxon>Mycobacteriales</taxon>
        <taxon>Hoyosellaceae</taxon>
        <taxon>Hoyosella</taxon>
    </lineage>
</organism>
<dbReference type="GO" id="GO:0005507">
    <property type="term" value="F:copper ion binding"/>
    <property type="evidence" value="ECO:0007669"/>
    <property type="project" value="InterPro"/>
</dbReference>
<feature type="domain" description="Plastocyanin-like" evidence="12">
    <location>
        <begin position="79"/>
        <end position="202"/>
    </location>
</feature>
<dbReference type="Pfam" id="PF07732">
    <property type="entry name" value="Cu-oxidase_3"/>
    <property type="match status" value="1"/>
</dbReference>
<dbReference type="Gene3D" id="2.60.40.420">
    <property type="entry name" value="Cupredoxins - blue copper proteins"/>
    <property type="match status" value="3"/>
</dbReference>
<evidence type="ECO:0000256" key="2">
    <source>
        <dbReference type="ARBA" id="ARBA00011245"/>
    </source>
</evidence>
<dbReference type="PANTHER" id="PTHR48267">
    <property type="entry name" value="CUPREDOXIN SUPERFAMILY PROTEIN"/>
    <property type="match status" value="1"/>
</dbReference>
<evidence type="ECO:0000256" key="5">
    <source>
        <dbReference type="ARBA" id="ARBA00038978"/>
    </source>
</evidence>
<dbReference type="SUPFAM" id="SSF49503">
    <property type="entry name" value="Cupredoxins"/>
    <property type="match status" value="3"/>
</dbReference>
<evidence type="ECO:0000313" key="14">
    <source>
        <dbReference type="Proteomes" id="UP000567922"/>
    </source>
</evidence>
<keyword evidence="13" id="KW-0946">Virion</keyword>
<evidence type="ECO:0000256" key="6">
    <source>
        <dbReference type="ARBA" id="ARBA00041027"/>
    </source>
</evidence>
<dbReference type="PROSITE" id="PS51318">
    <property type="entry name" value="TAT"/>
    <property type="match status" value="1"/>
</dbReference>